<reference evidence="2 3" key="1">
    <citation type="journal article" date="2012" name="PLoS Pathog.">
        <title>Diverse lifestyles and strategies of plant pathogenesis encoded in the genomes of eighteen Dothideomycetes fungi.</title>
        <authorList>
            <person name="Ohm R.A."/>
            <person name="Feau N."/>
            <person name="Henrissat B."/>
            <person name="Schoch C.L."/>
            <person name="Horwitz B.A."/>
            <person name="Barry K.W."/>
            <person name="Condon B.J."/>
            <person name="Copeland A.C."/>
            <person name="Dhillon B."/>
            <person name="Glaser F."/>
            <person name="Hesse C.N."/>
            <person name="Kosti I."/>
            <person name="LaButti K."/>
            <person name="Lindquist E.A."/>
            <person name="Lucas S."/>
            <person name="Salamov A.A."/>
            <person name="Bradshaw R.E."/>
            <person name="Ciuffetti L."/>
            <person name="Hamelin R.C."/>
            <person name="Kema G.H.J."/>
            <person name="Lawrence C."/>
            <person name="Scott J.A."/>
            <person name="Spatafora J.W."/>
            <person name="Turgeon B.G."/>
            <person name="de Wit P.J.G.M."/>
            <person name="Zhong S."/>
            <person name="Goodwin S.B."/>
            <person name="Grigoriev I.V."/>
        </authorList>
    </citation>
    <scope>NUCLEOTIDE SEQUENCE [LARGE SCALE GENOMIC DNA]</scope>
    <source>
        <strain evidence="2 3">CIRAD86</strain>
    </source>
</reference>
<dbReference type="KEGG" id="pfj:MYCFIDRAFT_34725"/>
<dbReference type="RefSeq" id="XP_007929645.1">
    <property type="nucleotide sequence ID" value="XM_007931454.1"/>
</dbReference>
<dbReference type="Proteomes" id="UP000016932">
    <property type="component" value="Unassembled WGS sequence"/>
</dbReference>
<dbReference type="EMBL" id="KB446562">
    <property type="protein sequence ID" value="EME79072.1"/>
    <property type="molecule type" value="Genomic_DNA"/>
</dbReference>
<dbReference type="OrthoDB" id="2555959at2759"/>
<dbReference type="eggNOG" id="ENOG502SDW6">
    <property type="taxonomic scope" value="Eukaryota"/>
</dbReference>
<sequence>MSLWHSYRSLSPRTRLIIGGGIIAYATAGLFLSDKAESFFGFTPSEQDKQALKDAVPRVQFVEKER</sequence>
<protein>
    <submittedName>
        <fullName evidence="2">Uncharacterized protein</fullName>
    </submittedName>
</protein>
<evidence type="ECO:0000313" key="3">
    <source>
        <dbReference type="Proteomes" id="UP000016932"/>
    </source>
</evidence>
<dbReference type="GeneID" id="19339007"/>
<proteinExistence type="predicted"/>
<evidence type="ECO:0000313" key="2">
    <source>
        <dbReference type="EMBL" id="EME79072.1"/>
    </source>
</evidence>
<evidence type="ECO:0000256" key="1">
    <source>
        <dbReference type="SAM" id="Phobius"/>
    </source>
</evidence>
<keyword evidence="1" id="KW-1133">Transmembrane helix</keyword>
<dbReference type="AlphaFoldDB" id="M3ANM7"/>
<feature type="transmembrane region" description="Helical" evidence="1">
    <location>
        <begin position="12"/>
        <end position="32"/>
    </location>
</feature>
<organism evidence="2 3">
    <name type="scientific">Pseudocercospora fijiensis (strain CIRAD86)</name>
    <name type="common">Black leaf streak disease fungus</name>
    <name type="synonym">Mycosphaerella fijiensis</name>
    <dbReference type="NCBI Taxonomy" id="383855"/>
    <lineage>
        <taxon>Eukaryota</taxon>
        <taxon>Fungi</taxon>
        <taxon>Dikarya</taxon>
        <taxon>Ascomycota</taxon>
        <taxon>Pezizomycotina</taxon>
        <taxon>Dothideomycetes</taxon>
        <taxon>Dothideomycetidae</taxon>
        <taxon>Mycosphaerellales</taxon>
        <taxon>Mycosphaerellaceae</taxon>
        <taxon>Pseudocercospora</taxon>
    </lineage>
</organism>
<accession>M3ANM7</accession>
<dbReference type="VEuPathDB" id="FungiDB:MYCFIDRAFT_34725"/>
<name>M3ANM7_PSEFD</name>
<dbReference type="HOGENOM" id="CLU_190851_0_0_1"/>
<keyword evidence="1" id="KW-0472">Membrane</keyword>
<keyword evidence="1" id="KW-0812">Transmembrane</keyword>
<keyword evidence="3" id="KW-1185">Reference proteome</keyword>
<gene>
    <name evidence="2" type="ORF">MYCFIDRAFT_34725</name>
</gene>